<evidence type="ECO:0000313" key="2">
    <source>
        <dbReference type="EMBL" id="AXK39482.1"/>
    </source>
</evidence>
<sequence>MALLLGASALAQAEVNMEFKFTPFVGAENEAGKIEVMPGTARIYVNGALHSERKLAKASVLADGGGVAPSLSLPVSSLGEKLKRGANTLRVEFRPADANKRYRVQFGWAAASDSIGAADDAGRRRSGNQASSTGRQTRDAVGPVAFESRFSAIAAVESDALDAETVGKRDKADGSDQVAGEAMRRNDLAGARPPEIPADAGATQLPNLPNTPPPSAAPPAASAPPPSSSPGSTGSSSSPWWSPFRQ</sequence>
<dbReference type="AlphaFoldDB" id="A0A345Y6D0"/>
<proteinExistence type="predicted"/>
<name>A0A345Y6D0_9NEIS</name>
<feature type="region of interest" description="Disordered" evidence="1">
    <location>
        <begin position="162"/>
        <end position="246"/>
    </location>
</feature>
<feature type="compositionally biased region" description="Pro residues" evidence="1">
    <location>
        <begin position="209"/>
        <end position="228"/>
    </location>
</feature>
<gene>
    <name evidence="2" type="ORF">DWG20_08565</name>
</gene>
<reference evidence="2 3" key="1">
    <citation type="submission" date="2018-07" db="EMBL/GenBank/DDBJ databases">
        <title>Crenobacter cavernae sp. nov., isolated from a karst cave.</title>
        <authorList>
            <person name="Zhu H."/>
        </authorList>
    </citation>
    <scope>NUCLEOTIDE SEQUENCE [LARGE SCALE GENOMIC DNA]</scope>
    <source>
        <strain evidence="2 3">K1W11S-77</strain>
    </source>
</reference>
<protein>
    <submittedName>
        <fullName evidence="2">Uncharacterized protein</fullName>
    </submittedName>
</protein>
<feature type="compositionally biased region" description="Basic and acidic residues" evidence="1">
    <location>
        <begin position="165"/>
        <end position="174"/>
    </location>
</feature>
<dbReference type="KEGG" id="ccah:DWG20_08565"/>
<organism evidence="2 3">
    <name type="scientific">Crenobacter cavernae</name>
    <dbReference type="NCBI Taxonomy" id="2290923"/>
    <lineage>
        <taxon>Bacteria</taxon>
        <taxon>Pseudomonadati</taxon>
        <taxon>Pseudomonadota</taxon>
        <taxon>Betaproteobacteria</taxon>
        <taxon>Neisseriales</taxon>
        <taxon>Neisseriaceae</taxon>
        <taxon>Crenobacter</taxon>
    </lineage>
</organism>
<accession>A0A345Y6D0</accession>
<feature type="region of interest" description="Disordered" evidence="1">
    <location>
        <begin position="117"/>
        <end position="142"/>
    </location>
</feature>
<evidence type="ECO:0000313" key="3">
    <source>
        <dbReference type="Proteomes" id="UP000254537"/>
    </source>
</evidence>
<evidence type="ECO:0000256" key="1">
    <source>
        <dbReference type="SAM" id="MobiDB-lite"/>
    </source>
</evidence>
<dbReference type="EMBL" id="CP031337">
    <property type="protein sequence ID" value="AXK39482.1"/>
    <property type="molecule type" value="Genomic_DNA"/>
</dbReference>
<feature type="compositionally biased region" description="Low complexity" evidence="1">
    <location>
        <begin position="229"/>
        <end position="246"/>
    </location>
</feature>
<dbReference type="Proteomes" id="UP000254537">
    <property type="component" value="Chromosome"/>
</dbReference>